<feature type="compositionally biased region" description="Low complexity" evidence="1">
    <location>
        <begin position="356"/>
        <end position="380"/>
    </location>
</feature>
<sequence>MTSQAASSSSSSVTSSSVKFKKRKWTREQLLKSLEVIILGSLSAPLPPELPPSPPCSRPDSPVPSFTKRKHAPSQDHELVKRPRITSSSEWSSQPHHSQYHHYQQPQPPLLPPLHRSSNQPPNYSLRSEPSEDGELREDPVSLTTRPSALPVLPTAVPVRRPRRGKMSLAAFEELYDKYHKYGRMLKYSGDARFWSTYPPTHKEYRPLNDPPPPNSPYHKYGGLIARLELADALVCFTYALWCREYVRRTCHRDTWGTIEAFLGWCKFKWQSEDVLGDREKALLGLILMIEGFIRSRTLYYTAKASVDPELELTWTKMKSEMAAFSREAEKTEMGSASTTGQHVSSTQKTPPMLPSPASIAPDSSASSTPIASSSGGTPSTKNSLATPQTLSSARVSQTNSPAALPLPAQLLKHVGNRSDGHGPTPAMVAAAAKATVSLGPTMVYQLKEQSGAIISASCCMDHAQRYLTLPIMARHYPITFARMMGSSLAAHEEHEPDIEDEEGELLWPTQSVTGEGLGWVCLMGKAMVKELGRDIGYVGLDGVVRKPEVAPAGASPLPSDSSRQVSAQR</sequence>
<feature type="compositionally biased region" description="Polar residues" evidence="1">
    <location>
        <begin position="559"/>
        <end position="570"/>
    </location>
</feature>
<name>A0A0C9YPV2_9AGAM</name>
<dbReference type="HOGENOM" id="CLU_510926_0_0_1"/>
<dbReference type="Proteomes" id="UP000054018">
    <property type="component" value="Unassembled WGS sequence"/>
</dbReference>
<feature type="compositionally biased region" description="Polar residues" evidence="1">
    <location>
        <begin position="116"/>
        <end position="128"/>
    </location>
</feature>
<keyword evidence="3" id="KW-1185">Reference proteome</keyword>
<feature type="compositionally biased region" description="Pro residues" evidence="1">
    <location>
        <begin position="45"/>
        <end position="57"/>
    </location>
</feature>
<feature type="region of interest" description="Disordered" evidence="1">
    <location>
        <begin position="43"/>
        <end position="149"/>
    </location>
</feature>
<accession>A0A0C9YPV2</accession>
<feature type="compositionally biased region" description="Low complexity" evidence="1">
    <location>
        <begin position="1"/>
        <end position="18"/>
    </location>
</feature>
<evidence type="ECO:0000313" key="3">
    <source>
        <dbReference type="Proteomes" id="UP000054018"/>
    </source>
</evidence>
<evidence type="ECO:0000256" key="1">
    <source>
        <dbReference type="SAM" id="MobiDB-lite"/>
    </source>
</evidence>
<gene>
    <name evidence="2" type="ORF">PISMIDRAFT_8574</name>
</gene>
<feature type="compositionally biased region" description="Polar residues" evidence="1">
    <location>
        <begin position="381"/>
        <end position="400"/>
    </location>
</feature>
<feature type="region of interest" description="Disordered" evidence="1">
    <location>
        <begin position="1"/>
        <end position="24"/>
    </location>
</feature>
<dbReference type="EMBL" id="KN833698">
    <property type="protein sequence ID" value="KIK27070.1"/>
    <property type="molecule type" value="Genomic_DNA"/>
</dbReference>
<organism evidence="2 3">
    <name type="scientific">Pisolithus microcarpus 441</name>
    <dbReference type="NCBI Taxonomy" id="765257"/>
    <lineage>
        <taxon>Eukaryota</taxon>
        <taxon>Fungi</taxon>
        <taxon>Dikarya</taxon>
        <taxon>Basidiomycota</taxon>
        <taxon>Agaricomycotina</taxon>
        <taxon>Agaricomycetes</taxon>
        <taxon>Agaricomycetidae</taxon>
        <taxon>Boletales</taxon>
        <taxon>Sclerodermatineae</taxon>
        <taxon>Pisolithaceae</taxon>
        <taxon>Pisolithus</taxon>
    </lineage>
</organism>
<dbReference type="OrthoDB" id="3238644at2759"/>
<reference evidence="3" key="2">
    <citation type="submission" date="2015-01" db="EMBL/GenBank/DDBJ databases">
        <title>Evolutionary Origins and Diversification of the Mycorrhizal Mutualists.</title>
        <authorList>
            <consortium name="DOE Joint Genome Institute"/>
            <consortium name="Mycorrhizal Genomics Consortium"/>
            <person name="Kohler A."/>
            <person name="Kuo A."/>
            <person name="Nagy L.G."/>
            <person name="Floudas D."/>
            <person name="Copeland A."/>
            <person name="Barry K.W."/>
            <person name="Cichocki N."/>
            <person name="Veneault-Fourrey C."/>
            <person name="LaButti K."/>
            <person name="Lindquist E.A."/>
            <person name="Lipzen A."/>
            <person name="Lundell T."/>
            <person name="Morin E."/>
            <person name="Murat C."/>
            <person name="Riley R."/>
            <person name="Ohm R."/>
            <person name="Sun H."/>
            <person name="Tunlid A."/>
            <person name="Henrissat B."/>
            <person name="Grigoriev I.V."/>
            <person name="Hibbett D.S."/>
            <person name="Martin F."/>
        </authorList>
    </citation>
    <scope>NUCLEOTIDE SEQUENCE [LARGE SCALE GENOMIC DNA]</scope>
    <source>
        <strain evidence="3">441</strain>
    </source>
</reference>
<feature type="compositionally biased region" description="Polar residues" evidence="1">
    <location>
        <begin position="335"/>
        <end position="350"/>
    </location>
</feature>
<feature type="compositionally biased region" description="Low complexity" evidence="1">
    <location>
        <begin position="87"/>
        <end position="105"/>
    </location>
</feature>
<protein>
    <submittedName>
        <fullName evidence="2">Uncharacterized protein</fullName>
    </submittedName>
</protein>
<dbReference type="AlphaFoldDB" id="A0A0C9YPV2"/>
<dbReference type="STRING" id="765257.A0A0C9YPV2"/>
<proteinExistence type="predicted"/>
<feature type="region of interest" description="Disordered" evidence="1">
    <location>
        <begin position="326"/>
        <end position="400"/>
    </location>
</feature>
<feature type="region of interest" description="Disordered" evidence="1">
    <location>
        <begin position="550"/>
        <end position="570"/>
    </location>
</feature>
<reference evidence="2 3" key="1">
    <citation type="submission" date="2014-04" db="EMBL/GenBank/DDBJ databases">
        <authorList>
            <consortium name="DOE Joint Genome Institute"/>
            <person name="Kuo A."/>
            <person name="Kohler A."/>
            <person name="Costa M.D."/>
            <person name="Nagy L.G."/>
            <person name="Floudas D."/>
            <person name="Copeland A."/>
            <person name="Barry K.W."/>
            <person name="Cichocki N."/>
            <person name="Veneault-Fourrey C."/>
            <person name="LaButti K."/>
            <person name="Lindquist E.A."/>
            <person name="Lipzen A."/>
            <person name="Lundell T."/>
            <person name="Morin E."/>
            <person name="Murat C."/>
            <person name="Sun H."/>
            <person name="Tunlid A."/>
            <person name="Henrissat B."/>
            <person name="Grigoriev I.V."/>
            <person name="Hibbett D.S."/>
            <person name="Martin F."/>
            <person name="Nordberg H.P."/>
            <person name="Cantor M.N."/>
            <person name="Hua S.X."/>
        </authorList>
    </citation>
    <scope>NUCLEOTIDE SEQUENCE [LARGE SCALE GENOMIC DNA]</scope>
    <source>
        <strain evidence="2 3">441</strain>
    </source>
</reference>
<evidence type="ECO:0000313" key="2">
    <source>
        <dbReference type="EMBL" id="KIK27070.1"/>
    </source>
</evidence>